<keyword evidence="4" id="KW-1185">Reference proteome</keyword>
<comment type="caution">
    <text evidence="3">The sequence shown here is derived from an EMBL/GenBank/DDBJ whole genome shotgun (WGS) entry which is preliminary data.</text>
</comment>
<organism evidence="3 4">
    <name type="scientific">Halobaculum saliterrae</name>
    <dbReference type="NCBI Taxonomy" id="2073113"/>
    <lineage>
        <taxon>Archaea</taxon>
        <taxon>Methanobacteriati</taxon>
        <taxon>Methanobacteriota</taxon>
        <taxon>Stenosarchaea group</taxon>
        <taxon>Halobacteria</taxon>
        <taxon>Halobacteriales</taxon>
        <taxon>Haloferacaceae</taxon>
        <taxon>Halobaculum</taxon>
    </lineage>
</organism>
<dbReference type="InterPro" id="IPR036291">
    <property type="entry name" value="NAD(P)-bd_dom_sf"/>
</dbReference>
<dbReference type="AlphaFoldDB" id="A0A6B0SVX1"/>
<dbReference type="Gene3D" id="3.40.50.720">
    <property type="entry name" value="NAD(P)-binding Rossmann-like Domain"/>
    <property type="match status" value="1"/>
</dbReference>
<dbReference type="InterPro" id="IPR001509">
    <property type="entry name" value="Epimerase_deHydtase"/>
</dbReference>
<dbReference type="RefSeq" id="WP_159664309.1">
    <property type="nucleotide sequence ID" value="NZ_WUUS01000003.1"/>
</dbReference>
<feature type="domain" description="NAD-dependent epimerase/dehydratase" evidence="2">
    <location>
        <begin position="9"/>
        <end position="238"/>
    </location>
</feature>
<accession>A0A6B0SVX1</accession>
<dbReference type="Proteomes" id="UP000437065">
    <property type="component" value="Unassembled WGS sequence"/>
</dbReference>
<dbReference type="EMBL" id="WUUS01000003">
    <property type="protein sequence ID" value="MXR40811.1"/>
    <property type="molecule type" value="Genomic_DNA"/>
</dbReference>
<protein>
    <submittedName>
        <fullName evidence="3">NAD-dependent epimerase/dehydratase family protein</fullName>
    </submittedName>
</protein>
<name>A0A6B0SVX1_9EURY</name>
<dbReference type="Pfam" id="PF01370">
    <property type="entry name" value="Epimerase"/>
    <property type="match status" value="1"/>
</dbReference>
<proteinExistence type="inferred from homology"/>
<evidence type="ECO:0000313" key="3">
    <source>
        <dbReference type="EMBL" id="MXR40811.1"/>
    </source>
</evidence>
<sequence length="306" mass="32944">MVDLDGATVLVTGGAGFIGSHIVDRLVDTADVRVLDHFVTGDPEDVPDVATVIEGSITDDHTLERAIDGVDVVFHKAAQTNFARSMEEPRRSHATNVDGTLAVLDAAREEDARSVVASSAAAYGPPERIPIRESDQLSPTSPYGIEKLSVDHYARTYASIYDQDVVALRYFNVYGRQGVAGDYASVIAAFLDQIRDGDPITIHGDGTQIRDFVHVDDVVDANLLAAETAAVGEAYNIGTGSPTTINELAKICKQVTDSDVEIVHDETRQGDIEHSQADISKAYSELGYEPTVSLEEGLSRLVSERT</sequence>
<comment type="similarity">
    <text evidence="1">Belongs to the NAD(P)-dependent epimerase/dehydratase family.</text>
</comment>
<dbReference type="OrthoDB" id="4907at2157"/>
<evidence type="ECO:0000313" key="4">
    <source>
        <dbReference type="Proteomes" id="UP000437065"/>
    </source>
</evidence>
<evidence type="ECO:0000256" key="1">
    <source>
        <dbReference type="ARBA" id="ARBA00007637"/>
    </source>
</evidence>
<dbReference type="Gene3D" id="3.90.25.10">
    <property type="entry name" value="UDP-galactose 4-epimerase, domain 1"/>
    <property type="match status" value="1"/>
</dbReference>
<gene>
    <name evidence="3" type="ORF">GRX01_05585</name>
</gene>
<dbReference type="PANTHER" id="PTHR43000">
    <property type="entry name" value="DTDP-D-GLUCOSE 4,6-DEHYDRATASE-RELATED"/>
    <property type="match status" value="1"/>
</dbReference>
<dbReference type="SUPFAM" id="SSF51735">
    <property type="entry name" value="NAD(P)-binding Rossmann-fold domains"/>
    <property type="match status" value="1"/>
</dbReference>
<evidence type="ECO:0000259" key="2">
    <source>
        <dbReference type="Pfam" id="PF01370"/>
    </source>
</evidence>
<dbReference type="PRINTS" id="PR01713">
    <property type="entry name" value="NUCEPIMERASE"/>
</dbReference>
<reference evidence="3 4" key="1">
    <citation type="submission" date="2019-12" db="EMBL/GenBank/DDBJ databases">
        <title>Isolation and characterization of three novel carbon monoxide-oxidizing members of Halobacteria from salione crusts and soils.</title>
        <authorList>
            <person name="Myers M.R."/>
            <person name="King G.M."/>
        </authorList>
    </citation>
    <scope>NUCLEOTIDE SEQUENCE [LARGE SCALE GENOMIC DNA]</scope>
    <source>
        <strain evidence="3 4">WSA2</strain>
    </source>
</reference>